<feature type="region of interest" description="Disordered" evidence="1">
    <location>
        <begin position="385"/>
        <end position="486"/>
    </location>
</feature>
<sequence>MLPAYTAAQSPLPDSSALEAGLILDSGALNTNSIQDDVRHLLLDVPLSGRLVYSDVCRTPRDVTPIARTYDDDVKCRSVFEEYAAIDEEVVSPKKEGSYAPSLLEYYSRSPRVDLETGMVLFPPYDKNKEKIPTIAYRRRTKRRRVIDRETRFRFMTCIVLACFLAALVAAYVSQAVPPRNLHPALHTVFVVSIIFNSVLLAYYASRLTRMAPVPRHLWAVRPHHRRHRHVRSRHSRRRWPSTPSICSSAASITSSAGLLRTPTPLRPSPKQAYPVTRAQATPHCPPPAAVQTEADLLPTPPAARTARPSTHSTYLGEFYIQDMKPMSSPSSPVRSPPTRRPSVQEPVPEATQLHSLSPRSMQSDLRPPPLFLSTHLAIHNASQLSPALAPSHPSPHPRQQLNSTTPEILPSTTFTPSGPRSARFINRPSSPRPPSNTNQPHPSPLSPSLPHNPLNPSTPIPSTTQSVPHEGEGEEEGSILIHPPPPAYGRWRGSIRVDPDLLSWTGAGGLCLGEVEGRGLPGYDDHTGDFAGRV</sequence>
<proteinExistence type="predicted"/>
<dbReference type="Proteomes" id="UP000809789">
    <property type="component" value="Unassembled WGS sequence"/>
</dbReference>
<feature type="region of interest" description="Disordered" evidence="1">
    <location>
        <begin position="322"/>
        <end position="369"/>
    </location>
</feature>
<keyword evidence="4" id="KW-1185">Reference proteome</keyword>
<keyword evidence="2" id="KW-0812">Transmembrane</keyword>
<feature type="compositionally biased region" description="Low complexity" evidence="1">
    <location>
        <begin position="449"/>
        <end position="458"/>
    </location>
</feature>
<keyword evidence="2" id="KW-0472">Membrane</keyword>
<name>A0A8K0L935_9PEZI</name>
<evidence type="ECO:0000313" key="4">
    <source>
        <dbReference type="Proteomes" id="UP000809789"/>
    </source>
</evidence>
<dbReference type="OrthoDB" id="5417811at2759"/>
<feature type="transmembrane region" description="Helical" evidence="2">
    <location>
        <begin position="153"/>
        <end position="173"/>
    </location>
</feature>
<gene>
    <name evidence="3" type="ORF">KVT40_001374</name>
</gene>
<dbReference type="AlphaFoldDB" id="A0A8K0L935"/>
<comment type="caution">
    <text evidence="3">The sequence shown here is derived from an EMBL/GenBank/DDBJ whole genome shotgun (WGS) entry which is preliminary data.</text>
</comment>
<evidence type="ECO:0000313" key="3">
    <source>
        <dbReference type="EMBL" id="KAG8629755.1"/>
    </source>
</evidence>
<protein>
    <submittedName>
        <fullName evidence="3">Uncharacterized protein</fullName>
    </submittedName>
</protein>
<dbReference type="EMBL" id="JAESVG020000002">
    <property type="protein sequence ID" value="KAG8629755.1"/>
    <property type="molecule type" value="Genomic_DNA"/>
</dbReference>
<feature type="compositionally biased region" description="Polar residues" evidence="1">
    <location>
        <begin position="400"/>
        <end position="419"/>
    </location>
</feature>
<feature type="transmembrane region" description="Helical" evidence="2">
    <location>
        <begin position="185"/>
        <end position="206"/>
    </location>
</feature>
<keyword evidence="2" id="KW-1133">Transmembrane helix</keyword>
<accession>A0A8K0L935</accession>
<organism evidence="3 4">
    <name type="scientific">Elsinoe batatas</name>
    <dbReference type="NCBI Taxonomy" id="2601811"/>
    <lineage>
        <taxon>Eukaryota</taxon>
        <taxon>Fungi</taxon>
        <taxon>Dikarya</taxon>
        <taxon>Ascomycota</taxon>
        <taxon>Pezizomycotina</taxon>
        <taxon>Dothideomycetes</taxon>
        <taxon>Dothideomycetidae</taxon>
        <taxon>Myriangiales</taxon>
        <taxon>Elsinoaceae</taxon>
        <taxon>Elsinoe</taxon>
    </lineage>
</organism>
<evidence type="ECO:0000256" key="1">
    <source>
        <dbReference type="SAM" id="MobiDB-lite"/>
    </source>
</evidence>
<feature type="compositionally biased region" description="Polar residues" evidence="1">
    <location>
        <begin position="353"/>
        <end position="364"/>
    </location>
</feature>
<reference evidence="3" key="1">
    <citation type="submission" date="2021-07" db="EMBL/GenBank/DDBJ databases">
        <title>Elsinoe batatas strain:CRI-CJ2 Genome sequencing and assembly.</title>
        <authorList>
            <person name="Huang L."/>
        </authorList>
    </citation>
    <scope>NUCLEOTIDE SEQUENCE</scope>
    <source>
        <strain evidence="3">CRI-CJ2</strain>
    </source>
</reference>
<evidence type="ECO:0000256" key="2">
    <source>
        <dbReference type="SAM" id="Phobius"/>
    </source>
</evidence>